<feature type="compositionally biased region" description="Low complexity" evidence="1">
    <location>
        <begin position="89"/>
        <end position="98"/>
    </location>
</feature>
<dbReference type="InterPro" id="IPR039191">
    <property type="entry name" value="Nopp140-like"/>
</dbReference>
<organism evidence="3 4">
    <name type="scientific">Acanthosepion pharaonis</name>
    <name type="common">Pharaoh cuttlefish</name>
    <name type="synonym">Sepia pharaonis</name>
    <dbReference type="NCBI Taxonomy" id="158019"/>
    <lineage>
        <taxon>Eukaryota</taxon>
        <taxon>Metazoa</taxon>
        <taxon>Spiralia</taxon>
        <taxon>Lophotrochozoa</taxon>
        <taxon>Mollusca</taxon>
        <taxon>Cephalopoda</taxon>
        <taxon>Coleoidea</taxon>
        <taxon>Decapodiformes</taxon>
        <taxon>Sepiida</taxon>
        <taxon>Sepiina</taxon>
        <taxon>Sepiidae</taxon>
        <taxon>Acanthosepion</taxon>
    </lineage>
</organism>
<feature type="compositionally biased region" description="Low complexity" evidence="1">
    <location>
        <begin position="162"/>
        <end position="171"/>
    </location>
</feature>
<accession>A0A812BVR9</accession>
<sequence length="388" mass="42153">MDMLANSRGSTSQLTRVFFSPLHYLKRWPKKSAEAAKIFQKTCQVKLHESQDVKLEDIFHYWQSHAPKKRKLDTPASVPVSKVQKKAESSSSDSSSDSGSEDEAPQKMRPIPTTASLKKNSAQVPSKRPLTTSAFSNNSNEVTSAPAAKKPNVAVQKKAKDSSSSSESSSDSTDEKKTPTIPKTAPECASKSKTILKKALPAKKDSSSSETDSDSDDSDDNKKKPVTTKAVLPVKKFPVAKSAPNQTVSDSDSEDDVASASKMKVASYKPVAKNTCSKPTQKQAASTEDSDTKTIASPKPVNGGPNNEVIKGTPFRRVQSEHVEIDPRLRDNSFEAKQGAKGSWGERANDVLKYTRGKGFRHEKTKKKRGSYRGGTIDSQSVNSIKFA</sequence>
<dbReference type="GO" id="GO:0005730">
    <property type="term" value="C:nucleolus"/>
    <property type="evidence" value="ECO:0007669"/>
    <property type="project" value="InterPro"/>
</dbReference>
<feature type="compositionally biased region" description="Polar residues" evidence="1">
    <location>
        <begin position="377"/>
        <end position="388"/>
    </location>
</feature>
<dbReference type="Pfam" id="PF05022">
    <property type="entry name" value="SRP40_C"/>
    <property type="match status" value="1"/>
</dbReference>
<dbReference type="GO" id="GO:0005654">
    <property type="term" value="C:nucleoplasm"/>
    <property type="evidence" value="ECO:0007669"/>
    <property type="project" value="TreeGrafter"/>
</dbReference>
<feature type="compositionally biased region" description="Basic residues" evidence="1">
    <location>
        <begin position="359"/>
        <end position="371"/>
    </location>
</feature>
<feature type="compositionally biased region" description="Polar residues" evidence="1">
    <location>
        <begin position="274"/>
        <end position="287"/>
    </location>
</feature>
<keyword evidence="4" id="KW-1185">Reference proteome</keyword>
<dbReference type="AlphaFoldDB" id="A0A812BVR9"/>
<dbReference type="EMBL" id="CAHIKZ030000939">
    <property type="protein sequence ID" value="CAE1245878.1"/>
    <property type="molecule type" value="Genomic_DNA"/>
</dbReference>
<evidence type="ECO:0000259" key="2">
    <source>
        <dbReference type="Pfam" id="PF05022"/>
    </source>
</evidence>
<feature type="domain" description="Srp40 C-terminal" evidence="2">
    <location>
        <begin position="314"/>
        <end position="387"/>
    </location>
</feature>
<dbReference type="PANTHER" id="PTHR23216:SF1">
    <property type="entry name" value="NUCLEOLAR AND COILED-BODY PHOSPHOPROTEIN 1"/>
    <property type="match status" value="1"/>
</dbReference>
<gene>
    <name evidence="3" type="ORF">SPHA_24909</name>
</gene>
<dbReference type="OrthoDB" id="5599646at2759"/>
<proteinExistence type="predicted"/>
<evidence type="ECO:0000313" key="3">
    <source>
        <dbReference type="EMBL" id="CAE1245878.1"/>
    </source>
</evidence>
<dbReference type="Proteomes" id="UP000597762">
    <property type="component" value="Unassembled WGS sequence"/>
</dbReference>
<dbReference type="InterPro" id="IPR007718">
    <property type="entry name" value="Srp40_C"/>
</dbReference>
<comment type="caution">
    <text evidence="3">The sequence shown here is derived from an EMBL/GenBank/DDBJ whole genome shotgun (WGS) entry which is preliminary data.</text>
</comment>
<dbReference type="PANTHER" id="PTHR23216">
    <property type="entry name" value="NUCLEOLAR AND COILED-BODY PHOSPHOPROTEIN 1"/>
    <property type="match status" value="1"/>
</dbReference>
<feature type="region of interest" description="Disordered" evidence="1">
    <location>
        <begin position="68"/>
        <end position="311"/>
    </location>
</feature>
<name>A0A812BVR9_ACAPH</name>
<evidence type="ECO:0000313" key="4">
    <source>
        <dbReference type="Proteomes" id="UP000597762"/>
    </source>
</evidence>
<feature type="region of interest" description="Disordered" evidence="1">
    <location>
        <begin position="359"/>
        <end position="388"/>
    </location>
</feature>
<feature type="compositionally biased region" description="Polar residues" evidence="1">
    <location>
        <begin position="113"/>
        <end position="143"/>
    </location>
</feature>
<protein>
    <recommendedName>
        <fullName evidence="2">Srp40 C-terminal domain-containing protein</fullName>
    </recommendedName>
</protein>
<evidence type="ECO:0000256" key="1">
    <source>
        <dbReference type="SAM" id="MobiDB-lite"/>
    </source>
</evidence>
<reference evidence="3" key="1">
    <citation type="submission" date="2021-01" db="EMBL/GenBank/DDBJ databases">
        <authorList>
            <person name="Li R."/>
            <person name="Bekaert M."/>
        </authorList>
    </citation>
    <scope>NUCLEOTIDE SEQUENCE</scope>
    <source>
        <strain evidence="3">Farmed</strain>
    </source>
</reference>